<comment type="catalytic activity">
    <reaction evidence="15">
        <text>L-threonyl-[protein] + ATP = O-phospho-L-threonyl-[protein] + ADP + H(+)</text>
        <dbReference type="Rhea" id="RHEA:46608"/>
        <dbReference type="Rhea" id="RHEA-COMP:11060"/>
        <dbReference type="Rhea" id="RHEA-COMP:11605"/>
        <dbReference type="ChEBI" id="CHEBI:15378"/>
        <dbReference type="ChEBI" id="CHEBI:30013"/>
        <dbReference type="ChEBI" id="CHEBI:30616"/>
        <dbReference type="ChEBI" id="CHEBI:61977"/>
        <dbReference type="ChEBI" id="CHEBI:456216"/>
        <dbReference type="EC" id="2.7.11.1"/>
    </reaction>
</comment>
<keyword evidence="14" id="KW-0464">Manganese</keyword>
<feature type="region of interest" description="Disordered" evidence="18">
    <location>
        <begin position="36"/>
        <end position="77"/>
    </location>
</feature>
<evidence type="ECO:0000256" key="2">
    <source>
        <dbReference type="ARBA" id="ARBA00001946"/>
    </source>
</evidence>
<keyword evidence="7" id="KW-0723">Serine/threonine-protein kinase</keyword>
<evidence type="ECO:0000256" key="4">
    <source>
        <dbReference type="ARBA" id="ARBA00009985"/>
    </source>
</evidence>
<dbReference type="EMBL" id="CAXLJM020000023">
    <property type="protein sequence ID" value="CAL8088633.1"/>
    <property type="molecule type" value="Genomic_DNA"/>
</dbReference>
<feature type="compositionally biased region" description="Polar residues" evidence="18">
    <location>
        <begin position="509"/>
        <end position="520"/>
    </location>
</feature>
<keyword evidence="12 17" id="KW-0067">ATP-binding</keyword>
<feature type="binding site" evidence="17">
    <location>
        <position position="176"/>
    </location>
    <ligand>
        <name>ATP</name>
        <dbReference type="ChEBI" id="CHEBI:30616"/>
    </ligand>
</feature>
<gene>
    <name evidence="20" type="ORF">ODALV1_LOCUS7115</name>
</gene>
<evidence type="ECO:0000256" key="18">
    <source>
        <dbReference type="SAM" id="MobiDB-lite"/>
    </source>
</evidence>
<keyword evidence="13" id="KW-0460">Magnesium</keyword>
<evidence type="ECO:0000256" key="12">
    <source>
        <dbReference type="ARBA" id="ARBA00022840"/>
    </source>
</evidence>
<reference evidence="20 21" key="1">
    <citation type="submission" date="2024-08" db="EMBL/GenBank/DDBJ databases">
        <authorList>
            <person name="Cucini C."/>
            <person name="Frati F."/>
        </authorList>
    </citation>
    <scope>NUCLEOTIDE SEQUENCE [LARGE SCALE GENOMIC DNA]</scope>
</reference>
<name>A0ABP1Q7I2_9HEXA</name>
<comment type="subcellular location">
    <subcellularLocation>
        <location evidence="3">Cytoplasm</location>
    </subcellularLocation>
</comment>
<dbReference type="InterPro" id="IPR039154">
    <property type="entry name" value="LKB1_c"/>
</dbReference>
<comment type="similarity">
    <text evidence="4">Belongs to the protein kinase superfamily. CAMK Ser/Thr protein kinase family. LKB1 subfamily.</text>
</comment>
<evidence type="ECO:0000256" key="8">
    <source>
        <dbReference type="ARBA" id="ARBA00022679"/>
    </source>
</evidence>
<keyword evidence="9" id="KW-0479">Metal-binding</keyword>
<comment type="cofactor">
    <cofactor evidence="1">
        <name>Mn(2+)</name>
        <dbReference type="ChEBI" id="CHEBI:29035"/>
    </cofactor>
</comment>
<evidence type="ECO:0000256" key="16">
    <source>
        <dbReference type="ARBA" id="ARBA00048679"/>
    </source>
</evidence>
<protein>
    <recommendedName>
        <fullName evidence="5">non-specific serine/threonine protein kinase</fullName>
        <ecNumber evidence="5">2.7.11.1</ecNumber>
    </recommendedName>
</protein>
<evidence type="ECO:0000256" key="6">
    <source>
        <dbReference type="ARBA" id="ARBA00022490"/>
    </source>
</evidence>
<dbReference type="SUPFAM" id="SSF56112">
    <property type="entry name" value="Protein kinase-like (PK-like)"/>
    <property type="match status" value="1"/>
</dbReference>
<dbReference type="Pfam" id="PF00069">
    <property type="entry name" value="Pkinase"/>
    <property type="match status" value="1"/>
</dbReference>
<dbReference type="PROSITE" id="PS00107">
    <property type="entry name" value="PROTEIN_KINASE_ATP"/>
    <property type="match status" value="1"/>
</dbReference>
<evidence type="ECO:0000256" key="10">
    <source>
        <dbReference type="ARBA" id="ARBA00022741"/>
    </source>
</evidence>
<accession>A0ABP1Q7I2</accession>
<evidence type="ECO:0000313" key="20">
    <source>
        <dbReference type="EMBL" id="CAL8088633.1"/>
    </source>
</evidence>
<dbReference type="InterPro" id="IPR008271">
    <property type="entry name" value="Ser/Thr_kinase_AS"/>
</dbReference>
<dbReference type="PANTHER" id="PTHR24346:SF94">
    <property type="entry name" value="NON-SPECIFIC SERINE_THREONINE PROTEIN KINASE"/>
    <property type="match status" value="1"/>
</dbReference>
<evidence type="ECO:0000256" key="5">
    <source>
        <dbReference type="ARBA" id="ARBA00012513"/>
    </source>
</evidence>
<evidence type="ECO:0000256" key="14">
    <source>
        <dbReference type="ARBA" id="ARBA00023211"/>
    </source>
</evidence>
<evidence type="ECO:0000259" key="19">
    <source>
        <dbReference type="PROSITE" id="PS50011"/>
    </source>
</evidence>
<dbReference type="Proteomes" id="UP001642540">
    <property type="component" value="Unassembled WGS sequence"/>
</dbReference>
<dbReference type="InterPro" id="IPR000719">
    <property type="entry name" value="Prot_kinase_dom"/>
</dbReference>
<dbReference type="PROSITE" id="PS50011">
    <property type="entry name" value="PROTEIN_KINASE_DOM"/>
    <property type="match status" value="1"/>
</dbReference>
<evidence type="ECO:0000256" key="13">
    <source>
        <dbReference type="ARBA" id="ARBA00022842"/>
    </source>
</evidence>
<dbReference type="InterPro" id="IPR017441">
    <property type="entry name" value="Protein_kinase_ATP_BS"/>
</dbReference>
<keyword evidence="8" id="KW-0808">Transferase</keyword>
<dbReference type="PANTHER" id="PTHR24346">
    <property type="entry name" value="MAP/MICROTUBULE AFFINITY-REGULATING KINASE"/>
    <property type="match status" value="1"/>
</dbReference>
<sequence>MSSEVEKVHHNLHHHRPHCHHYEPAEIANFQSKDCTEEDEYLGEREGDANHATWRAEEEEDEENKYYPNTGEAGHGDEFVELAPRPVRWLDADEISLDMHDEYGDPADDWNAAAPHPLFFQRLDSEEVVYKVEKKKCKFIGKYVMGDLLGEGSYGKVKETLDSETLVRRAVKIIKKRKLRRIPNGEQNVEREIKLLKRLNHPNVIKLIEVIFIEEKQKMYLFLEYCIGGLQDVLEISPNKKFPIWQAHGYFTQLIEGLEYLHSQGIVHKDIKPGNLLVTLDEKLKITDFGVAEAIDPYAPDDMCTTSQGSPVFQPPEVANGENFSGFKLDVWSSGVTLFNMTTGKYPFEGETVFLLFENIARGVFTIPDEVGNLLATLIKGMLEIDPDKRLSIQDIRRDPWFRKRHPPIDRERVCVPPERRKISALPYIESYLKGSTEDIDELEEQYITATERDFQLLQHLEERGLSGTESASNTVTSGSLRRKFFKSSLNNHNAPSSVTTANGLHVNNAGNGNSSNPTPTHAARQSVWRRSLHCVRKFPMCRQT</sequence>
<dbReference type="EC" id="2.7.11.1" evidence="5"/>
<evidence type="ECO:0000256" key="1">
    <source>
        <dbReference type="ARBA" id="ARBA00001936"/>
    </source>
</evidence>
<comment type="catalytic activity">
    <reaction evidence="16">
        <text>L-seryl-[protein] + ATP = O-phospho-L-seryl-[protein] + ADP + H(+)</text>
        <dbReference type="Rhea" id="RHEA:17989"/>
        <dbReference type="Rhea" id="RHEA-COMP:9863"/>
        <dbReference type="Rhea" id="RHEA-COMP:11604"/>
        <dbReference type="ChEBI" id="CHEBI:15378"/>
        <dbReference type="ChEBI" id="CHEBI:29999"/>
        <dbReference type="ChEBI" id="CHEBI:30616"/>
        <dbReference type="ChEBI" id="CHEBI:83421"/>
        <dbReference type="ChEBI" id="CHEBI:456216"/>
        <dbReference type="EC" id="2.7.11.1"/>
    </reaction>
</comment>
<keyword evidence="21" id="KW-1185">Reference proteome</keyword>
<organism evidence="20 21">
    <name type="scientific">Orchesella dallaii</name>
    <dbReference type="NCBI Taxonomy" id="48710"/>
    <lineage>
        <taxon>Eukaryota</taxon>
        <taxon>Metazoa</taxon>
        <taxon>Ecdysozoa</taxon>
        <taxon>Arthropoda</taxon>
        <taxon>Hexapoda</taxon>
        <taxon>Collembola</taxon>
        <taxon>Entomobryomorpha</taxon>
        <taxon>Entomobryoidea</taxon>
        <taxon>Orchesellidae</taxon>
        <taxon>Orchesellinae</taxon>
        <taxon>Orchesella</taxon>
    </lineage>
</organism>
<keyword evidence="10 17" id="KW-0547">Nucleotide-binding</keyword>
<evidence type="ECO:0000313" key="21">
    <source>
        <dbReference type="Proteomes" id="UP001642540"/>
    </source>
</evidence>
<dbReference type="PROSITE" id="PS00108">
    <property type="entry name" value="PROTEIN_KINASE_ST"/>
    <property type="match status" value="1"/>
</dbReference>
<evidence type="ECO:0000256" key="7">
    <source>
        <dbReference type="ARBA" id="ARBA00022527"/>
    </source>
</evidence>
<comment type="cofactor">
    <cofactor evidence="2">
        <name>Mg(2+)</name>
        <dbReference type="ChEBI" id="CHEBI:18420"/>
    </cofactor>
</comment>
<dbReference type="CDD" id="cd14119">
    <property type="entry name" value="STKc_LKB1"/>
    <property type="match status" value="1"/>
</dbReference>
<evidence type="ECO:0000256" key="15">
    <source>
        <dbReference type="ARBA" id="ARBA00047899"/>
    </source>
</evidence>
<evidence type="ECO:0000256" key="11">
    <source>
        <dbReference type="ARBA" id="ARBA00022777"/>
    </source>
</evidence>
<comment type="caution">
    <text evidence="20">The sequence shown here is derived from an EMBL/GenBank/DDBJ whole genome shotgun (WGS) entry which is preliminary data.</text>
</comment>
<feature type="domain" description="Protein kinase" evidence="19">
    <location>
        <begin position="143"/>
        <end position="402"/>
    </location>
</feature>
<dbReference type="SMART" id="SM00220">
    <property type="entry name" value="S_TKc"/>
    <property type="match status" value="1"/>
</dbReference>
<evidence type="ECO:0000256" key="9">
    <source>
        <dbReference type="ARBA" id="ARBA00022723"/>
    </source>
</evidence>
<evidence type="ECO:0000256" key="17">
    <source>
        <dbReference type="PROSITE-ProRule" id="PRU10141"/>
    </source>
</evidence>
<keyword evidence="11" id="KW-0418">Kinase</keyword>
<dbReference type="InterPro" id="IPR011009">
    <property type="entry name" value="Kinase-like_dom_sf"/>
</dbReference>
<dbReference type="Gene3D" id="1.10.510.10">
    <property type="entry name" value="Transferase(Phosphotransferase) domain 1"/>
    <property type="match status" value="1"/>
</dbReference>
<feature type="region of interest" description="Disordered" evidence="18">
    <location>
        <begin position="496"/>
        <end position="526"/>
    </location>
</feature>
<dbReference type="Gene3D" id="3.30.200.20">
    <property type="entry name" value="Phosphorylase Kinase, domain 1"/>
    <property type="match status" value="1"/>
</dbReference>
<proteinExistence type="inferred from homology"/>
<evidence type="ECO:0000256" key="3">
    <source>
        <dbReference type="ARBA" id="ARBA00004496"/>
    </source>
</evidence>
<keyword evidence="6" id="KW-0963">Cytoplasm</keyword>